<organism evidence="2 3">
    <name type="scientific">Raineyella antarctica</name>
    <dbReference type="NCBI Taxonomy" id="1577474"/>
    <lineage>
        <taxon>Bacteria</taxon>
        <taxon>Bacillati</taxon>
        <taxon>Actinomycetota</taxon>
        <taxon>Actinomycetes</taxon>
        <taxon>Propionibacteriales</taxon>
        <taxon>Propionibacteriaceae</taxon>
        <taxon>Raineyella</taxon>
    </lineage>
</organism>
<protein>
    <recommendedName>
        <fullName evidence="4">Tetratricopeptide repeat-containing protein</fullName>
    </recommendedName>
</protein>
<gene>
    <name evidence="2" type="ORF">GA0111570_104357</name>
</gene>
<dbReference type="STRING" id="1577474.GA0111570_104357"/>
<feature type="region of interest" description="Disordered" evidence="1">
    <location>
        <begin position="227"/>
        <end position="311"/>
    </location>
</feature>
<dbReference type="AlphaFoldDB" id="A0A1G6GSX8"/>
<evidence type="ECO:0008006" key="4">
    <source>
        <dbReference type="Google" id="ProtNLM"/>
    </source>
</evidence>
<keyword evidence="3" id="KW-1185">Reference proteome</keyword>
<feature type="compositionally biased region" description="Low complexity" evidence="1">
    <location>
        <begin position="275"/>
        <end position="286"/>
    </location>
</feature>
<evidence type="ECO:0000313" key="2">
    <source>
        <dbReference type="EMBL" id="SDB84785.1"/>
    </source>
</evidence>
<dbReference type="EMBL" id="FMYF01000004">
    <property type="protein sequence ID" value="SDB84785.1"/>
    <property type="molecule type" value="Genomic_DNA"/>
</dbReference>
<evidence type="ECO:0000313" key="3">
    <source>
        <dbReference type="Proteomes" id="UP000199086"/>
    </source>
</evidence>
<reference evidence="2 3" key="1">
    <citation type="submission" date="2016-06" db="EMBL/GenBank/DDBJ databases">
        <authorList>
            <person name="Olsen C.W."/>
            <person name="Carey S."/>
            <person name="Hinshaw L."/>
            <person name="Karasin A.I."/>
        </authorList>
    </citation>
    <scope>NUCLEOTIDE SEQUENCE [LARGE SCALE GENOMIC DNA]</scope>
    <source>
        <strain evidence="2 3">LZ-22</strain>
    </source>
</reference>
<name>A0A1G6GSX8_9ACTN</name>
<accession>A0A1G6GSX8</accession>
<dbReference type="SUPFAM" id="SSF48452">
    <property type="entry name" value="TPR-like"/>
    <property type="match status" value="1"/>
</dbReference>
<proteinExistence type="predicted"/>
<evidence type="ECO:0000256" key="1">
    <source>
        <dbReference type="SAM" id="MobiDB-lite"/>
    </source>
</evidence>
<dbReference type="Proteomes" id="UP000199086">
    <property type="component" value="Unassembled WGS sequence"/>
</dbReference>
<sequence length="311" mass="34418">MPQDADPSRLPREVRAELRSLSPEGAEFVSKHLVAAGDLVDTDPALALRHAQAAKRRGSRLPLVREALAETAYAADEYAIALNEYRALRRMTGDSAYLPVMADCERALGRPEEALRLVKEAKLVDMTQRTRVELVIIEAGAREDLKQAKEGLRILKVALGHAGRDIPHEAHARLAYSYAAMLLRNGQEEAAREWFVTADGLDVARELDAEDQIELLDGVDFVFDFDDEDESDEDESDEDESDEDEDSEPSVDDEPADEDGEDHDQPHEDDTEGLTPEVVTSEVVPEGQEALLNEAGEADDSAEAEEKERND</sequence>
<dbReference type="Gene3D" id="1.25.40.10">
    <property type="entry name" value="Tetratricopeptide repeat domain"/>
    <property type="match status" value="1"/>
</dbReference>
<feature type="compositionally biased region" description="Acidic residues" evidence="1">
    <location>
        <begin position="227"/>
        <end position="262"/>
    </location>
</feature>
<dbReference type="InterPro" id="IPR011990">
    <property type="entry name" value="TPR-like_helical_dom_sf"/>
</dbReference>